<dbReference type="Gene3D" id="1.20.120.450">
    <property type="entry name" value="dinb family like domain"/>
    <property type="match status" value="1"/>
</dbReference>
<dbReference type="KEGG" id="ocn:CUC15_04960"/>
<proteinExistence type="predicted"/>
<dbReference type="Pfam" id="PF12867">
    <property type="entry name" value="DinB_2"/>
    <property type="match status" value="1"/>
</dbReference>
<dbReference type="InterPro" id="IPR024775">
    <property type="entry name" value="DinB-like"/>
</dbReference>
<evidence type="ECO:0000259" key="1">
    <source>
        <dbReference type="Pfam" id="PF12867"/>
    </source>
</evidence>
<sequence>MRSESMKKHFITIKQQREMLFPTLKSISRVQLWERPNESKWSIGETMYHLYLITRMLRVAATITIPCTKLFAQMMRNKPFDTNIEDIYKEYREKHGKGMKAPFILNPPKKIYNTLDFNELNQLLVKETLKISTMVANIEEDIAGHIVFLDPAANNPNLIQAIQLLAIHEAHHIRIIHDNLESLIQKSDTE</sequence>
<dbReference type="InterPro" id="IPR034660">
    <property type="entry name" value="DinB/YfiT-like"/>
</dbReference>
<reference evidence="3" key="1">
    <citation type="submission" date="2017-11" db="EMBL/GenBank/DDBJ databases">
        <authorList>
            <person name="Zhu W."/>
        </authorList>
    </citation>
    <scope>NUCLEOTIDE SEQUENCE [LARGE SCALE GENOMIC DNA]</scope>
    <source>
        <strain evidence="3">160</strain>
    </source>
</reference>
<dbReference type="Proteomes" id="UP000253908">
    <property type="component" value="Chromosome"/>
</dbReference>
<name>A0A345PE90_9BACI</name>
<dbReference type="EMBL" id="CP024848">
    <property type="protein sequence ID" value="AXI08320.1"/>
    <property type="molecule type" value="Genomic_DNA"/>
</dbReference>
<keyword evidence="3" id="KW-1185">Reference proteome</keyword>
<gene>
    <name evidence="2" type="ORF">CUC15_04960</name>
</gene>
<dbReference type="RefSeq" id="WP_114915614.1">
    <property type="nucleotide sequence ID" value="NZ_CP024848.1"/>
</dbReference>
<dbReference type="AlphaFoldDB" id="A0A345PE90"/>
<dbReference type="SUPFAM" id="SSF109854">
    <property type="entry name" value="DinB/YfiT-like putative metalloenzymes"/>
    <property type="match status" value="1"/>
</dbReference>
<feature type="domain" description="DinB-like" evidence="1">
    <location>
        <begin position="13"/>
        <end position="176"/>
    </location>
</feature>
<dbReference type="OrthoDB" id="2389280at2"/>
<organism evidence="2 3">
    <name type="scientific">Oceanobacillus zhaokaii</name>
    <dbReference type="NCBI Taxonomy" id="2052660"/>
    <lineage>
        <taxon>Bacteria</taxon>
        <taxon>Bacillati</taxon>
        <taxon>Bacillota</taxon>
        <taxon>Bacilli</taxon>
        <taxon>Bacillales</taxon>
        <taxon>Bacillaceae</taxon>
        <taxon>Oceanobacillus</taxon>
    </lineage>
</organism>
<evidence type="ECO:0000313" key="2">
    <source>
        <dbReference type="EMBL" id="AXI08320.1"/>
    </source>
</evidence>
<evidence type="ECO:0000313" key="3">
    <source>
        <dbReference type="Proteomes" id="UP000253908"/>
    </source>
</evidence>
<accession>A0A345PE90</accession>
<protein>
    <recommendedName>
        <fullName evidence="1">DinB-like domain-containing protein</fullName>
    </recommendedName>
</protein>